<dbReference type="EMBL" id="MU004199">
    <property type="protein sequence ID" value="KAF2489511.1"/>
    <property type="molecule type" value="Genomic_DNA"/>
</dbReference>
<dbReference type="Proteomes" id="UP000799750">
    <property type="component" value="Unassembled WGS sequence"/>
</dbReference>
<keyword evidence="3" id="KW-0285">Flavoprotein</keyword>
<dbReference type="SUPFAM" id="SSF51905">
    <property type="entry name" value="FAD/NAD(P)-binding domain"/>
    <property type="match status" value="1"/>
</dbReference>
<protein>
    <submittedName>
        <fullName evidence="9">FAD/NAD(P)-binding domain-containing protein</fullName>
    </submittedName>
</protein>
<dbReference type="OrthoDB" id="16820at2759"/>
<dbReference type="InterPro" id="IPR002938">
    <property type="entry name" value="FAD-bd"/>
</dbReference>
<proteinExistence type="inferred from homology"/>
<name>A0A6A6QBJ2_9PEZI</name>
<reference evidence="9" key="1">
    <citation type="journal article" date="2020" name="Stud. Mycol.">
        <title>101 Dothideomycetes genomes: a test case for predicting lifestyles and emergence of pathogens.</title>
        <authorList>
            <person name="Haridas S."/>
            <person name="Albert R."/>
            <person name="Binder M."/>
            <person name="Bloem J."/>
            <person name="Labutti K."/>
            <person name="Salamov A."/>
            <person name="Andreopoulos B."/>
            <person name="Baker S."/>
            <person name="Barry K."/>
            <person name="Bills G."/>
            <person name="Bluhm B."/>
            <person name="Cannon C."/>
            <person name="Castanera R."/>
            <person name="Culley D."/>
            <person name="Daum C."/>
            <person name="Ezra D."/>
            <person name="Gonzalez J."/>
            <person name="Henrissat B."/>
            <person name="Kuo A."/>
            <person name="Liang C."/>
            <person name="Lipzen A."/>
            <person name="Lutzoni F."/>
            <person name="Magnuson J."/>
            <person name="Mondo S."/>
            <person name="Nolan M."/>
            <person name="Ohm R."/>
            <person name="Pangilinan J."/>
            <person name="Park H.-J."/>
            <person name="Ramirez L."/>
            <person name="Alfaro M."/>
            <person name="Sun H."/>
            <person name="Tritt A."/>
            <person name="Yoshinaga Y."/>
            <person name="Zwiers L.-H."/>
            <person name="Turgeon B."/>
            <person name="Goodwin S."/>
            <person name="Spatafora J."/>
            <person name="Crous P."/>
            <person name="Grigoriev I."/>
        </authorList>
    </citation>
    <scope>NUCLEOTIDE SEQUENCE</scope>
    <source>
        <strain evidence="9">CBS 269.34</strain>
    </source>
</reference>
<dbReference type="InterPro" id="IPR003953">
    <property type="entry name" value="FAD-dep_OxRdtase_2_FAD-bd"/>
</dbReference>
<evidence type="ECO:0000313" key="9">
    <source>
        <dbReference type="EMBL" id="KAF2489511.1"/>
    </source>
</evidence>
<comment type="cofactor">
    <cofactor evidence="1">
        <name>FAD</name>
        <dbReference type="ChEBI" id="CHEBI:57692"/>
    </cofactor>
</comment>
<evidence type="ECO:0000256" key="2">
    <source>
        <dbReference type="ARBA" id="ARBA00007992"/>
    </source>
</evidence>
<evidence type="ECO:0000259" key="8">
    <source>
        <dbReference type="Pfam" id="PF01494"/>
    </source>
</evidence>
<dbReference type="GO" id="GO:0004497">
    <property type="term" value="F:monooxygenase activity"/>
    <property type="evidence" value="ECO:0007669"/>
    <property type="project" value="UniProtKB-KW"/>
</dbReference>
<dbReference type="PANTHER" id="PTHR13789">
    <property type="entry name" value="MONOOXYGENASE"/>
    <property type="match status" value="1"/>
</dbReference>
<dbReference type="GO" id="GO:0071949">
    <property type="term" value="F:FAD binding"/>
    <property type="evidence" value="ECO:0007669"/>
    <property type="project" value="InterPro"/>
</dbReference>
<comment type="similarity">
    <text evidence="2">Belongs to the paxM FAD-dependent monooxygenase family.</text>
</comment>
<dbReference type="PRINTS" id="PR00420">
    <property type="entry name" value="RNGMNOXGNASE"/>
</dbReference>
<dbReference type="AlphaFoldDB" id="A0A6A6QBJ2"/>
<dbReference type="InterPro" id="IPR050493">
    <property type="entry name" value="FAD-dep_Monooxygenase_BioMet"/>
</dbReference>
<sequence length="481" mass="53363">MDFKPLGSYPKTGINVLIVGQGLAGLTAALECVRKGHDVTLLERSPTYNSAGDMFFMGLSATRFLEHWPKLMEEYNSFSLSNAWLELRTHTGAVLGPPMPVTKIQAPGLNAGVPPGKFQMRPLIYRMLVDEAERIGVKTVYNARVVDYFEDENSAGAVTEDGTRYTADVVIAADGVGSKSQKIVGGQVRAQPSGRAMWRAAFPREVLDEHPEVKDFIPLKDGQPVVRTWVGPSTYAMTATQEDLIIWTMNHDVTGSESESWNDTIEAEEVVKEMDKLIGPLRWAPLLRELVKCTPSKSIVNFDLLWRDPQPTWSSTTGRVVQIGDAAHSYLPASASGGTQAIEDAVHLASCLQIGGSKENVPQSVDVHCYLRFIRNACAQKMGFANAELMQNTKLDEAKIDPQKARPRLAKWVYFHDPEAYAYENYEKAVSGIKQGIPQDENLEIEPNFPKGYRYDAWSIEDIQEDKKNGKPLNLGAGDWE</sequence>
<organism evidence="9 10">
    <name type="scientific">Lophium mytilinum</name>
    <dbReference type="NCBI Taxonomy" id="390894"/>
    <lineage>
        <taxon>Eukaryota</taxon>
        <taxon>Fungi</taxon>
        <taxon>Dikarya</taxon>
        <taxon>Ascomycota</taxon>
        <taxon>Pezizomycotina</taxon>
        <taxon>Dothideomycetes</taxon>
        <taxon>Pleosporomycetidae</taxon>
        <taxon>Mytilinidiales</taxon>
        <taxon>Mytilinidiaceae</taxon>
        <taxon>Lophium</taxon>
    </lineage>
</organism>
<dbReference type="Pfam" id="PF00890">
    <property type="entry name" value="FAD_binding_2"/>
    <property type="match status" value="1"/>
</dbReference>
<keyword evidence="6" id="KW-0503">Monooxygenase</keyword>
<feature type="domain" description="FAD-binding" evidence="8">
    <location>
        <begin position="124"/>
        <end position="352"/>
    </location>
</feature>
<dbReference type="Pfam" id="PF01494">
    <property type="entry name" value="FAD_binding_3"/>
    <property type="match status" value="1"/>
</dbReference>
<evidence type="ECO:0000313" key="10">
    <source>
        <dbReference type="Proteomes" id="UP000799750"/>
    </source>
</evidence>
<evidence type="ECO:0000256" key="6">
    <source>
        <dbReference type="ARBA" id="ARBA00023033"/>
    </source>
</evidence>
<keyword evidence="10" id="KW-1185">Reference proteome</keyword>
<dbReference type="PANTHER" id="PTHR13789:SF315">
    <property type="entry name" value="FAD-DEPENDENT MONOOXYGENASE MDPD"/>
    <property type="match status" value="1"/>
</dbReference>
<dbReference type="InterPro" id="IPR036188">
    <property type="entry name" value="FAD/NAD-bd_sf"/>
</dbReference>
<keyword evidence="5" id="KW-0560">Oxidoreductase</keyword>
<dbReference type="Gene3D" id="3.50.50.60">
    <property type="entry name" value="FAD/NAD(P)-binding domain"/>
    <property type="match status" value="1"/>
</dbReference>
<evidence type="ECO:0000256" key="4">
    <source>
        <dbReference type="ARBA" id="ARBA00022827"/>
    </source>
</evidence>
<feature type="domain" description="FAD-dependent oxidoreductase 2 FAD-binding" evidence="7">
    <location>
        <begin position="16"/>
        <end position="51"/>
    </location>
</feature>
<evidence type="ECO:0000256" key="5">
    <source>
        <dbReference type="ARBA" id="ARBA00023002"/>
    </source>
</evidence>
<accession>A0A6A6QBJ2</accession>
<gene>
    <name evidence="9" type="ORF">BU16DRAFT_472225</name>
</gene>
<evidence type="ECO:0000259" key="7">
    <source>
        <dbReference type="Pfam" id="PF00890"/>
    </source>
</evidence>
<evidence type="ECO:0000256" key="1">
    <source>
        <dbReference type="ARBA" id="ARBA00001974"/>
    </source>
</evidence>
<keyword evidence="4" id="KW-0274">FAD</keyword>
<evidence type="ECO:0000256" key="3">
    <source>
        <dbReference type="ARBA" id="ARBA00022630"/>
    </source>
</evidence>